<dbReference type="InterPro" id="IPR004435">
    <property type="entry name" value="MobB_dom"/>
</dbReference>
<comment type="caution">
    <text evidence="2">The sequence shown here is derived from an EMBL/GenBank/DDBJ whole genome shotgun (WGS) entry which is preliminary data.</text>
</comment>
<dbReference type="EMBL" id="QGTJ01000005">
    <property type="protein sequence ID" value="PWV61643.1"/>
    <property type="molecule type" value="Genomic_DNA"/>
</dbReference>
<gene>
    <name evidence="2" type="ORF">C7443_10571</name>
</gene>
<dbReference type="PANTHER" id="PTHR40072">
    <property type="entry name" value="MOLYBDOPTERIN-GUANINE DINUCLEOTIDE BIOSYNTHESIS ADAPTER PROTEIN-RELATED"/>
    <property type="match status" value="1"/>
</dbReference>
<dbReference type="CDD" id="cd03116">
    <property type="entry name" value="MobB"/>
    <property type="match status" value="1"/>
</dbReference>
<dbReference type="Pfam" id="PF03205">
    <property type="entry name" value="MobB"/>
    <property type="match status" value="1"/>
</dbReference>
<reference evidence="2 3" key="1">
    <citation type="submission" date="2018-05" db="EMBL/GenBank/DDBJ databases">
        <title>Genomic Encyclopedia of Type Strains, Phase IV (KMG-IV): sequencing the most valuable type-strain genomes for metagenomic binning, comparative biology and taxonomic classification.</title>
        <authorList>
            <person name="Goeker M."/>
        </authorList>
    </citation>
    <scope>NUCLEOTIDE SEQUENCE [LARGE SCALE GENOMIC DNA]</scope>
    <source>
        <strain evidence="2 3">DSM 23606</strain>
    </source>
</reference>
<accession>A0A317MUJ5</accession>
<protein>
    <submittedName>
        <fullName evidence="2">Molybdopterin guanine dinucleotide biosynthesis accessory protein MobB</fullName>
    </submittedName>
</protein>
<dbReference type="RefSeq" id="WP_110018431.1">
    <property type="nucleotide sequence ID" value="NZ_QGTJ01000005.1"/>
</dbReference>
<feature type="domain" description="Molybdopterin-guanine dinucleotide biosynthesis protein B (MobB)" evidence="1">
    <location>
        <begin position="7"/>
        <end position="136"/>
    </location>
</feature>
<keyword evidence="3" id="KW-1185">Reference proteome</keyword>
<evidence type="ECO:0000259" key="1">
    <source>
        <dbReference type="Pfam" id="PF03205"/>
    </source>
</evidence>
<sequence>MLLTPCLGFAAWSGTGKTTLLTALIPRLRQAGLRLGLLKHSHHALEIDHPGKDSQRLRAAGATQLVIASNRRLVHFEHGARDFTAAMARFDRADLDLILVEGHKHAALPKIELHRAALGHALLATHDAHVIAIASDDPQLSSTLPVLPLDDADALAAFVLQRWRAGALAAHSPGS</sequence>
<proteinExistence type="predicted"/>
<name>A0A317MUJ5_9GAMM</name>
<dbReference type="NCBIfam" id="TIGR00176">
    <property type="entry name" value="mobB"/>
    <property type="match status" value="1"/>
</dbReference>
<dbReference type="SUPFAM" id="SSF52540">
    <property type="entry name" value="P-loop containing nucleoside triphosphate hydrolases"/>
    <property type="match status" value="1"/>
</dbReference>
<evidence type="ECO:0000313" key="2">
    <source>
        <dbReference type="EMBL" id="PWV61643.1"/>
    </source>
</evidence>
<dbReference type="GO" id="GO:0005525">
    <property type="term" value="F:GTP binding"/>
    <property type="evidence" value="ECO:0007669"/>
    <property type="project" value="InterPro"/>
</dbReference>
<dbReference type="InterPro" id="IPR027417">
    <property type="entry name" value="P-loop_NTPase"/>
</dbReference>
<dbReference type="PANTHER" id="PTHR40072:SF1">
    <property type="entry name" value="MOLYBDOPTERIN-GUANINE DINUCLEOTIDE BIOSYNTHESIS ADAPTER PROTEIN"/>
    <property type="match status" value="1"/>
</dbReference>
<dbReference type="GO" id="GO:0006777">
    <property type="term" value="P:Mo-molybdopterin cofactor biosynthetic process"/>
    <property type="evidence" value="ECO:0007669"/>
    <property type="project" value="InterPro"/>
</dbReference>
<organism evidence="2 3">
    <name type="scientific">Plasticicumulans acidivorans</name>
    <dbReference type="NCBI Taxonomy" id="886464"/>
    <lineage>
        <taxon>Bacteria</taxon>
        <taxon>Pseudomonadati</taxon>
        <taxon>Pseudomonadota</taxon>
        <taxon>Gammaproteobacteria</taxon>
        <taxon>Candidatus Competibacteraceae</taxon>
        <taxon>Plasticicumulans</taxon>
    </lineage>
</organism>
<evidence type="ECO:0000313" key="3">
    <source>
        <dbReference type="Proteomes" id="UP000246569"/>
    </source>
</evidence>
<dbReference type="Proteomes" id="UP000246569">
    <property type="component" value="Unassembled WGS sequence"/>
</dbReference>
<dbReference type="AlphaFoldDB" id="A0A317MUJ5"/>
<dbReference type="InterPro" id="IPR052539">
    <property type="entry name" value="MGD_biosynthesis_adapter"/>
</dbReference>
<dbReference type="OrthoDB" id="9788394at2"/>
<dbReference type="Gene3D" id="3.40.50.300">
    <property type="entry name" value="P-loop containing nucleotide triphosphate hydrolases"/>
    <property type="match status" value="1"/>
</dbReference>